<dbReference type="PROSITE" id="PS51833">
    <property type="entry name" value="HDOD"/>
    <property type="match status" value="1"/>
</dbReference>
<dbReference type="InterPro" id="IPR013976">
    <property type="entry name" value="HDOD"/>
</dbReference>
<protein>
    <submittedName>
        <fullName evidence="3">EAL domain-containing protein</fullName>
    </submittedName>
</protein>
<dbReference type="PANTHER" id="PTHR33525:SF4">
    <property type="entry name" value="CYCLIC DI-GMP PHOSPHODIESTERASE CDGJ"/>
    <property type="match status" value="1"/>
</dbReference>
<comment type="caution">
    <text evidence="3">The sequence shown here is derived from an EMBL/GenBank/DDBJ whole genome shotgun (WGS) entry which is preliminary data.</text>
</comment>
<dbReference type="Gene3D" id="3.20.20.450">
    <property type="entry name" value="EAL domain"/>
    <property type="match status" value="1"/>
</dbReference>
<evidence type="ECO:0000259" key="1">
    <source>
        <dbReference type="PROSITE" id="PS50883"/>
    </source>
</evidence>
<gene>
    <name evidence="3" type="ORF">ABNW52_04650</name>
</gene>
<proteinExistence type="predicted"/>
<sequence>MYSTIYLGRQPIVDLKQQRVAYELLFRSGPENRALFTDDINATAAVIRHTFIDLGLARVLEGCPGFINVNEQLLKSPLIELMPPESIILEILENVPLDDTVRARCAELKARGYHFALDDVVDITPEVTRMLPLVDYIKFDLREIPLATLPAVLGRLQGFKGTLLAEKVDSVEEFEACKALGISLFQGYFFARPTVMTHNRAHPNRALTLRLLGLVLQEADIQRLEEVFKAAPDMVLGLLRLVNAAENYRRPISSIREALLLLGTARLKRWALILLFSADCSPMRGPNPLLEMAAVRGRMMELLADELGHDSDDAFMAGILSLADSLLSMPMAELVDGLALHPPVEDALLRRSGELGDLLQQVELAECRLPACPLPQMDAERFNRLQLHALEWVKQLWQEELPH</sequence>
<dbReference type="SUPFAM" id="SSF109604">
    <property type="entry name" value="HD-domain/PDEase-like"/>
    <property type="match status" value="1"/>
</dbReference>
<dbReference type="SUPFAM" id="SSF141868">
    <property type="entry name" value="EAL domain-like"/>
    <property type="match status" value="1"/>
</dbReference>
<feature type="domain" description="EAL" evidence="1">
    <location>
        <begin position="1"/>
        <end position="207"/>
    </location>
</feature>
<dbReference type="PROSITE" id="PS50883">
    <property type="entry name" value="EAL"/>
    <property type="match status" value="1"/>
</dbReference>
<dbReference type="InterPro" id="IPR035919">
    <property type="entry name" value="EAL_sf"/>
</dbReference>
<dbReference type="InterPro" id="IPR014408">
    <property type="entry name" value="dGMP_Pdiesterase_EAL/HD-GYP"/>
</dbReference>
<organism evidence="3 4">
    <name type="scientific">Vogesella oryzagri</name>
    <dbReference type="NCBI Taxonomy" id="3160864"/>
    <lineage>
        <taxon>Bacteria</taxon>
        <taxon>Pseudomonadati</taxon>
        <taxon>Pseudomonadota</taxon>
        <taxon>Betaproteobacteria</taxon>
        <taxon>Neisseriales</taxon>
        <taxon>Chromobacteriaceae</taxon>
        <taxon>Vogesella</taxon>
    </lineage>
</organism>
<name>A0ABV1M1H6_9NEIS</name>
<keyword evidence="4" id="KW-1185">Reference proteome</keyword>
<dbReference type="InterPro" id="IPR052340">
    <property type="entry name" value="RNase_Y/CdgJ"/>
</dbReference>
<evidence type="ECO:0000259" key="2">
    <source>
        <dbReference type="PROSITE" id="PS51833"/>
    </source>
</evidence>
<feature type="domain" description="HDOD" evidence="2">
    <location>
        <begin position="201"/>
        <end position="386"/>
    </location>
</feature>
<dbReference type="PANTHER" id="PTHR33525">
    <property type="match status" value="1"/>
</dbReference>
<dbReference type="PIRSF" id="PIRSF003180">
    <property type="entry name" value="DiGMPpdiest_YuxH"/>
    <property type="match status" value="1"/>
</dbReference>
<dbReference type="SMART" id="SM00052">
    <property type="entry name" value="EAL"/>
    <property type="match status" value="1"/>
</dbReference>
<dbReference type="Pfam" id="PF00563">
    <property type="entry name" value="EAL"/>
    <property type="match status" value="1"/>
</dbReference>
<dbReference type="RefSeq" id="WP_349584663.1">
    <property type="nucleotide sequence ID" value="NZ_JBEFLD010000002.1"/>
</dbReference>
<evidence type="ECO:0000313" key="3">
    <source>
        <dbReference type="EMBL" id="MEQ6289901.1"/>
    </source>
</evidence>
<dbReference type="EMBL" id="JBEFLD010000002">
    <property type="protein sequence ID" value="MEQ6289901.1"/>
    <property type="molecule type" value="Genomic_DNA"/>
</dbReference>
<dbReference type="Proteomes" id="UP001433638">
    <property type="component" value="Unassembled WGS sequence"/>
</dbReference>
<dbReference type="InterPro" id="IPR001633">
    <property type="entry name" value="EAL_dom"/>
</dbReference>
<accession>A0ABV1M1H6</accession>
<reference evidence="3" key="1">
    <citation type="submission" date="2024-06" db="EMBL/GenBank/DDBJ databases">
        <title>Genome sequence of Vogesella sp. MAHUQ-64.</title>
        <authorList>
            <person name="Huq M.A."/>
        </authorList>
    </citation>
    <scope>NUCLEOTIDE SEQUENCE</scope>
    <source>
        <strain evidence="3">MAHUQ-64</strain>
    </source>
</reference>
<dbReference type="Gene3D" id="1.10.3210.10">
    <property type="entry name" value="Hypothetical protein af1432"/>
    <property type="match status" value="1"/>
</dbReference>
<evidence type="ECO:0000313" key="4">
    <source>
        <dbReference type="Proteomes" id="UP001433638"/>
    </source>
</evidence>
<dbReference type="Pfam" id="PF08668">
    <property type="entry name" value="HDOD"/>
    <property type="match status" value="1"/>
</dbReference>